<dbReference type="Proteomes" id="UP000198623">
    <property type="component" value="Unassembled WGS sequence"/>
</dbReference>
<reference evidence="4" key="1">
    <citation type="submission" date="2016-10" db="EMBL/GenBank/DDBJ databases">
        <authorList>
            <person name="Varghese N."/>
            <person name="Submissions S."/>
        </authorList>
    </citation>
    <scope>NUCLEOTIDE SEQUENCE [LARGE SCALE GENOMIC DNA]</scope>
    <source>
        <strain evidence="4">CGMCC 1.10971</strain>
    </source>
</reference>
<feature type="region of interest" description="Disordered" evidence="1">
    <location>
        <begin position="517"/>
        <end position="538"/>
    </location>
</feature>
<name>A0A1I2PFM3_9GAMM</name>
<evidence type="ECO:0000259" key="2">
    <source>
        <dbReference type="Pfam" id="PF13699"/>
    </source>
</evidence>
<protein>
    <recommendedName>
        <fullName evidence="2">eCIS core domain-containing protein</fullName>
    </recommendedName>
</protein>
<dbReference type="STRING" id="1045558.SAMN05216175_103407"/>
<dbReference type="OrthoDB" id="292792at2"/>
<proteinExistence type="predicted"/>
<organism evidence="3 4">
    <name type="scientific">Neptunomonas qingdaonensis</name>
    <dbReference type="NCBI Taxonomy" id="1045558"/>
    <lineage>
        <taxon>Bacteria</taxon>
        <taxon>Pseudomonadati</taxon>
        <taxon>Pseudomonadota</taxon>
        <taxon>Gammaproteobacteria</taxon>
        <taxon>Oceanospirillales</taxon>
        <taxon>Oceanospirillaceae</taxon>
        <taxon>Neptunomonas</taxon>
    </lineage>
</organism>
<dbReference type="Pfam" id="PF13699">
    <property type="entry name" value="eCIS_core"/>
    <property type="match status" value="1"/>
</dbReference>
<keyword evidence="4" id="KW-1185">Reference proteome</keyword>
<dbReference type="RefSeq" id="WP_090726109.1">
    <property type="nucleotide sequence ID" value="NZ_FOOU01000003.1"/>
</dbReference>
<gene>
    <name evidence="3" type="ORF">SAMN05216175_103407</name>
</gene>
<feature type="region of interest" description="Disordered" evidence="1">
    <location>
        <begin position="190"/>
        <end position="241"/>
    </location>
</feature>
<dbReference type="AlphaFoldDB" id="A0A1I2PFM3"/>
<sequence length="841" mass="92039">MSYERTEQTSNKSPATLSSVSRVLQRKCACGQHSQRGECEECAKKKHKLQRKLMVGASNDPLEQEADRVAEHVISMPMHSSAVSMPRIQRFSISSGEASGVAPESVDRALVSQGQPLNESLQQEMSQCFGYDFSGVRVHTGSIADQSARELGSQAYTVKQDIVFAAGRFAPQTYSGRRLLAHEMTHVVQQSGGRSADFSPVGGERLQRKGESGKSESKSTKKLPNSSKDVSPVDFTPERSPGHDKVKRIYISCAQQRLRLETSAINYTYVLTECSLPMGSYETQVTVSNNDFHLDFGKRAEEGEAFEFTYKVEADQENPATYLSEQPSVHVDVVSEVPAAPQESIEKKADKEGELSKKPQCSIRLDDRDLVKSDSLKKDLFKPKKFKKEIWNHKIPLGQFGWVAVVAKATGGLSGNLAASYGPGRLSNLCLTHLVDSGSDGTTIGVGGRAHFSMPARAAIRLTGNGKLKITGDYLSVIEVAAATGELNALGEAILSGQIDADVDILAKATRAGNAVADSESSGSASSDTTASDSTTSGSVAIDKSTITDLDIAASVGLRGRASLLFKVDLSAGFSIAGVNLWSQTWPLVRYNPSVSWNGGLRYSPNPGIHWDLGAFGVGDSLDGRSADDEVLDDSSYHSDTAEVDEDDVVQAILDETRVQVNAPDGSSPDKALPFDWYKPIDLYPLNMALPNADDPQQLGRDDGQTEIRFPVSLIPSRDRKKYSPDPDGFVYERIGVDDWPAVSHEFQYTPYDSRSDPEKERFKRLVDALGYSRAGLDIDHVWELNLRGQEYDRFDNLWPASNQEQQLAGSRHRIQISNYESRLGNVNGRWFVITRVRHPA</sequence>
<accession>A0A1I2PFM3</accession>
<dbReference type="InterPro" id="IPR025295">
    <property type="entry name" value="eCIS_core_dom"/>
</dbReference>
<dbReference type="EMBL" id="FOOU01000003">
    <property type="protein sequence ID" value="SFG14263.1"/>
    <property type="molecule type" value="Genomic_DNA"/>
</dbReference>
<evidence type="ECO:0000313" key="3">
    <source>
        <dbReference type="EMBL" id="SFG14263.1"/>
    </source>
</evidence>
<feature type="compositionally biased region" description="Basic and acidic residues" evidence="1">
    <location>
        <begin position="205"/>
        <end position="219"/>
    </location>
</feature>
<evidence type="ECO:0000313" key="4">
    <source>
        <dbReference type="Proteomes" id="UP000198623"/>
    </source>
</evidence>
<feature type="domain" description="eCIS core" evidence="2">
    <location>
        <begin position="116"/>
        <end position="193"/>
    </location>
</feature>
<evidence type="ECO:0000256" key="1">
    <source>
        <dbReference type="SAM" id="MobiDB-lite"/>
    </source>
</evidence>